<proteinExistence type="predicted"/>
<dbReference type="Pfam" id="PF07751">
    <property type="entry name" value="Abi_2"/>
    <property type="match status" value="1"/>
</dbReference>
<organism evidence="1 2">
    <name type="scientific">Cellulomonas marina</name>
    <dbReference type="NCBI Taxonomy" id="988821"/>
    <lineage>
        <taxon>Bacteria</taxon>
        <taxon>Bacillati</taxon>
        <taxon>Actinomycetota</taxon>
        <taxon>Actinomycetes</taxon>
        <taxon>Micrococcales</taxon>
        <taxon>Cellulomonadaceae</taxon>
        <taxon>Cellulomonas</taxon>
    </lineage>
</organism>
<dbReference type="EMBL" id="FOKA01000015">
    <property type="protein sequence ID" value="SFB33274.1"/>
    <property type="molecule type" value="Genomic_DNA"/>
</dbReference>
<dbReference type="STRING" id="988821.SAMN05421867_11545"/>
<evidence type="ECO:0000313" key="2">
    <source>
        <dbReference type="Proteomes" id="UP000199012"/>
    </source>
</evidence>
<accession>A0A1I1A5G9</accession>
<dbReference type="OrthoDB" id="5363652at2"/>
<dbReference type="RefSeq" id="WP_090034179.1">
    <property type="nucleotide sequence ID" value="NZ_BONM01000018.1"/>
</dbReference>
<reference evidence="1 2" key="1">
    <citation type="submission" date="2016-10" db="EMBL/GenBank/DDBJ databases">
        <authorList>
            <person name="de Groot N.N."/>
        </authorList>
    </citation>
    <scope>NUCLEOTIDE SEQUENCE [LARGE SCALE GENOMIC DNA]</scope>
    <source>
        <strain evidence="1 2">CGMCC 4.6945</strain>
    </source>
</reference>
<keyword evidence="2" id="KW-1185">Reference proteome</keyword>
<dbReference type="AlphaFoldDB" id="A0A1I1A5G9"/>
<evidence type="ECO:0000313" key="1">
    <source>
        <dbReference type="EMBL" id="SFB33274.1"/>
    </source>
</evidence>
<dbReference type="Proteomes" id="UP000199012">
    <property type="component" value="Unassembled WGS sequence"/>
</dbReference>
<name>A0A1I1A5G9_9CELL</name>
<dbReference type="InterPro" id="IPR011664">
    <property type="entry name" value="Abi_system_AbiD/AbiF-like"/>
</dbReference>
<gene>
    <name evidence="1" type="ORF">SAMN05421867_11545</name>
</gene>
<sequence length="331" mass="37589">MVNRAPRPRGTSRYTKPALTHDLLVERLRSRGLVVPDQDRALRYLQAIGYYRLSPYLIPFQVRQGDHTLRPGTSFDDVLRLYVFDRRLRLLVMDGLERVEVAVRANLTDTMALIGGPHWYVEPQWFSATKEHEGLLAAVRRQCDDQSGRRAETPSDVVVHPSALEHYLTHYGEPELPPSWVMVELLTIGQLERVVRNLRERAHRTAVAAGLGIKEPLLASWLRTFTRVRNVCAHHGRLWNVGLGVYPKLPAARDVAWLHDRDELSAHPERAQRLYPALVAIQSVLSTVSPGSSWSSRLVELVREHPEVPLQGMGMFEGWAADPFWTSGRTG</sequence>
<protein>
    <submittedName>
        <fullName evidence="1">Abortive infection bacteriophage resistance protein</fullName>
    </submittedName>
</protein>